<feature type="non-terminal residue" evidence="1">
    <location>
        <position position="68"/>
    </location>
</feature>
<name>A0A382EU41_9ZZZZ</name>
<dbReference type="EMBL" id="UINC01046011">
    <property type="protein sequence ID" value="SVB53473.1"/>
    <property type="molecule type" value="Genomic_DNA"/>
</dbReference>
<dbReference type="Gene3D" id="3.40.30.10">
    <property type="entry name" value="Glutaredoxin"/>
    <property type="match status" value="1"/>
</dbReference>
<reference evidence="1" key="1">
    <citation type="submission" date="2018-05" db="EMBL/GenBank/DDBJ databases">
        <authorList>
            <person name="Lanie J.A."/>
            <person name="Ng W.-L."/>
            <person name="Kazmierczak K.M."/>
            <person name="Andrzejewski T.M."/>
            <person name="Davidsen T.M."/>
            <person name="Wayne K.J."/>
            <person name="Tettelin H."/>
            <person name="Glass J.I."/>
            <person name="Rusch D."/>
            <person name="Podicherti R."/>
            <person name="Tsui H.-C.T."/>
            <person name="Winkler M.E."/>
        </authorList>
    </citation>
    <scope>NUCLEOTIDE SEQUENCE</scope>
</reference>
<gene>
    <name evidence="1" type="ORF">METZ01_LOCUS206327</name>
</gene>
<proteinExistence type="predicted"/>
<organism evidence="1">
    <name type="scientific">marine metagenome</name>
    <dbReference type="NCBI Taxonomy" id="408172"/>
    <lineage>
        <taxon>unclassified sequences</taxon>
        <taxon>metagenomes</taxon>
        <taxon>ecological metagenomes</taxon>
    </lineage>
</organism>
<protein>
    <submittedName>
        <fullName evidence="1">Uncharacterized protein</fullName>
    </submittedName>
</protein>
<evidence type="ECO:0000313" key="1">
    <source>
        <dbReference type="EMBL" id="SVB53473.1"/>
    </source>
</evidence>
<dbReference type="SUPFAM" id="SSF52833">
    <property type="entry name" value="Thioredoxin-like"/>
    <property type="match status" value="1"/>
</dbReference>
<sequence>MRAESVAVMLGCMLILPGCMASGEDEIELYGMEYRNPPDAPDFTLFDQNGDVFTLSDFEGKVVVVAFI</sequence>
<dbReference type="AlphaFoldDB" id="A0A382EU41"/>
<accession>A0A382EU41</accession>
<dbReference type="InterPro" id="IPR036249">
    <property type="entry name" value="Thioredoxin-like_sf"/>
</dbReference>